<feature type="region of interest" description="Disordered" evidence="2">
    <location>
        <begin position="952"/>
        <end position="1016"/>
    </location>
</feature>
<feature type="region of interest" description="Disordered" evidence="2">
    <location>
        <begin position="158"/>
        <end position="309"/>
    </location>
</feature>
<feature type="compositionally biased region" description="Pro residues" evidence="2">
    <location>
        <begin position="179"/>
        <end position="210"/>
    </location>
</feature>
<feature type="domain" description="Calponin-homology (CH)" evidence="3">
    <location>
        <begin position="475"/>
        <end position="584"/>
    </location>
</feature>
<feature type="compositionally biased region" description="Pro residues" evidence="2">
    <location>
        <begin position="255"/>
        <end position="286"/>
    </location>
</feature>
<feature type="region of interest" description="Disordered" evidence="2">
    <location>
        <begin position="83"/>
        <end position="104"/>
    </location>
</feature>
<reference evidence="5" key="1">
    <citation type="journal article" date="2023" name="Commun. Biol.">
        <title>Genome analysis of Parmales, the sister group of diatoms, reveals the evolutionary specialization of diatoms from phago-mixotrophs to photoautotrophs.</title>
        <authorList>
            <person name="Ban H."/>
            <person name="Sato S."/>
            <person name="Yoshikawa S."/>
            <person name="Yamada K."/>
            <person name="Nakamura Y."/>
            <person name="Ichinomiya M."/>
            <person name="Sato N."/>
            <person name="Blanc-Mathieu R."/>
            <person name="Endo H."/>
            <person name="Kuwata A."/>
            <person name="Ogata H."/>
        </authorList>
    </citation>
    <scope>NUCLEOTIDE SEQUENCE [LARGE SCALE GENOMIC DNA]</scope>
    <source>
        <strain evidence="5">NIES 3701</strain>
    </source>
</reference>
<feature type="compositionally biased region" description="Acidic residues" evidence="2">
    <location>
        <begin position="422"/>
        <end position="447"/>
    </location>
</feature>
<feature type="region of interest" description="Disordered" evidence="2">
    <location>
        <begin position="412"/>
        <end position="454"/>
    </location>
</feature>
<keyword evidence="1" id="KW-0175">Coiled coil</keyword>
<evidence type="ECO:0000259" key="3">
    <source>
        <dbReference type="PROSITE" id="PS50021"/>
    </source>
</evidence>
<dbReference type="InterPro" id="IPR036872">
    <property type="entry name" value="CH_dom_sf"/>
</dbReference>
<dbReference type="PANTHER" id="PTHR24216:SF65">
    <property type="entry name" value="PAXILLIN-LIKE PROTEIN 1"/>
    <property type="match status" value="1"/>
</dbReference>
<evidence type="ECO:0000313" key="5">
    <source>
        <dbReference type="Proteomes" id="UP001165085"/>
    </source>
</evidence>
<dbReference type="OrthoDB" id="78477at2759"/>
<feature type="region of interest" description="Disordered" evidence="2">
    <location>
        <begin position="1207"/>
        <end position="1230"/>
    </location>
</feature>
<name>A0A9W7A370_9STRA</name>
<proteinExistence type="predicted"/>
<organism evidence="4 5">
    <name type="scientific">Triparma strigata</name>
    <dbReference type="NCBI Taxonomy" id="1606541"/>
    <lineage>
        <taxon>Eukaryota</taxon>
        <taxon>Sar</taxon>
        <taxon>Stramenopiles</taxon>
        <taxon>Ochrophyta</taxon>
        <taxon>Bolidophyceae</taxon>
        <taxon>Parmales</taxon>
        <taxon>Triparmaceae</taxon>
        <taxon>Triparma</taxon>
    </lineage>
</organism>
<feature type="coiled-coil region" evidence="1">
    <location>
        <begin position="875"/>
        <end position="939"/>
    </location>
</feature>
<gene>
    <name evidence="4" type="ORF">TrST_g11283</name>
</gene>
<protein>
    <recommendedName>
        <fullName evidence="3">Calponin-homology (CH) domain-containing protein</fullName>
    </recommendedName>
</protein>
<dbReference type="CDD" id="cd00014">
    <property type="entry name" value="CH_SF"/>
    <property type="match status" value="1"/>
</dbReference>
<dbReference type="SMART" id="SM00033">
    <property type="entry name" value="CH"/>
    <property type="match status" value="1"/>
</dbReference>
<evidence type="ECO:0000256" key="1">
    <source>
        <dbReference type="SAM" id="Coils"/>
    </source>
</evidence>
<dbReference type="PROSITE" id="PS50021">
    <property type="entry name" value="CH"/>
    <property type="match status" value="1"/>
</dbReference>
<dbReference type="Gene3D" id="1.10.418.10">
    <property type="entry name" value="Calponin-like domain"/>
    <property type="match status" value="1"/>
</dbReference>
<keyword evidence="5" id="KW-1185">Reference proteome</keyword>
<dbReference type="Proteomes" id="UP001165085">
    <property type="component" value="Unassembled WGS sequence"/>
</dbReference>
<dbReference type="EMBL" id="BRXY01000079">
    <property type="protein sequence ID" value="GMH62651.1"/>
    <property type="molecule type" value="Genomic_DNA"/>
</dbReference>
<accession>A0A9W7A370</accession>
<dbReference type="InterPro" id="IPR001715">
    <property type="entry name" value="CH_dom"/>
</dbReference>
<feature type="compositionally biased region" description="Pro residues" evidence="2">
    <location>
        <begin position="293"/>
        <end position="309"/>
    </location>
</feature>
<comment type="caution">
    <text evidence="4">The sequence shown here is derived from an EMBL/GenBank/DDBJ whole genome shotgun (WGS) entry which is preliminary data.</text>
</comment>
<evidence type="ECO:0000256" key="2">
    <source>
        <dbReference type="SAM" id="MobiDB-lite"/>
    </source>
</evidence>
<evidence type="ECO:0000313" key="4">
    <source>
        <dbReference type="EMBL" id="GMH62651.1"/>
    </source>
</evidence>
<dbReference type="PANTHER" id="PTHR24216">
    <property type="entry name" value="PAXILLIN-RELATED"/>
    <property type="match status" value="1"/>
</dbReference>
<feature type="compositionally biased region" description="Pro residues" evidence="2">
    <location>
        <begin position="217"/>
        <end position="248"/>
    </location>
</feature>
<dbReference type="SUPFAM" id="SSF47576">
    <property type="entry name" value="Calponin-homology domain, CH-domain"/>
    <property type="match status" value="1"/>
</dbReference>
<feature type="compositionally biased region" description="Basic and acidic residues" evidence="2">
    <location>
        <begin position="974"/>
        <end position="987"/>
    </location>
</feature>
<sequence>MPPPPGPPPGKNAPTVLRHQCDPRLGRLLPQELPPLALPVALRRRLLVKERRLAHRPPEPPLLPGRLHPPPLPLALPRHLPQEGPRKARQVHPQQLPEVPREARQARQVPHLLVALHPPHVLLHSLLKALRRRRRRLVPLLRLNLLRDLPLALPHHLAQKGPRKARQPPSAPPAAKAPGMPPAAKAPPSGPPAAKPPVKAPPAAKPPSGPPAAKAPGMPPAAKAPPSGPPAAKPPVKAPPAAKPPSGPPAAKAPGMPPAAKAPPSGPPAAKPPVKAPPAAKPPSGPPAAKAPGMPPAAKPPPTMPVPPPGAMPAGMPPMPPMPPMANMPAGLPPMPPMPAGMSMPPPPTGMAMPVSVGPPGSLPAPSGAFKMAAGAAAAPPKVPPRASKTAPSKIKNHHEWLEDGPVVPIMVGHSGSVIPGGDEDTDSDVSEESDDSDSEEKKDDEDMPSRTFIRHGHDRASLVKSHLKKPKISVRKLNMLLRWINILKVWAKPLDLATVHIDMCNGLLLCRLMKALVPDATYVNLHKRPLSRKPAISNIEQALSVIWRYGRVNNSRIPSAADLYSGKTDKITVMFGEIFEVYVMRTLKKKVVPDMLTWINIILKQYGRPLKSSSMRAPYPGLYQHFTSGVSLFNIIYHFMGTSEIRTSRTATQIDPKRLYEHPMNLSEYRNNATEVFNIIKALRVDCFWEPDEFINFHDTDFLLLQLYKLYNHFVDMRCALPPAHGDITGVTADGNGEPIVINMHFKQRGHDIQTTPISGDVLVGDGRLQTLKAPVVVKDASTLPAHLPPGLVCSSTFEQPRISDEAPLSPMFAEGRHKYLGSADKRRKSFAILSAADTFVVEKQPNLDFYATEESYTAGAVVDGQSAEVEVALRNLDFEFDQAERALEEKEKQLEKAYTNLTDQEHSLQPTVYNKMFIDLDNQMEDLARERKAMEDSYVTKKSILKATPSTANLSIAGSPSSPRSPRRKSPSKQDKEVEAKRNARAEQGWISATKKAHTHNHDLRNRQKQSEARIRKAMTRENGTSFALFEEGDTRPIAEILFDKFAEKLRGKQDAWLDRKEQQAMTKVMKLKEERKIRPKDEPKPAKTSGELGEAMASIRAEELKLMTLEEERRQLVIHQEFKSKQAYMQKAVTERARIAGGGAPVKSPRKESIMVAEQARLTQQTQLRAQMEKVAEEEEAAHITKDPVADARSALERMNALYQQQGGSTSPHQEEQQYQQPQQQGLGDAETLPWLMTARNLIIKERNSERQFEFSVVNGSQVAPNDPARSNNYALHWGAGGNTSGFISVIDIAEIKQANTDPSNMIIILKKPNAQAVRNSGGLQMLCIRTNSFPDCTKYRTGLQSLMESA</sequence>
<feature type="compositionally biased region" description="Basic and acidic residues" evidence="2">
    <location>
        <begin position="1002"/>
        <end position="1016"/>
    </location>
</feature>
<dbReference type="Pfam" id="PF00307">
    <property type="entry name" value="CH"/>
    <property type="match status" value="1"/>
</dbReference>